<dbReference type="PANTHER" id="PTHR28259">
    <property type="entry name" value="FLUORIDE EXPORT PROTEIN 1-RELATED"/>
    <property type="match status" value="1"/>
</dbReference>
<dbReference type="InterPro" id="IPR003691">
    <property type="entry name" value="FluC"/>
</dbReference>
<comment type="catalytic activity">
    <reaction evidence="8">
        <text>fluoride(in) = fluoride(out)</text>
        <dbReference type="Rhea" id="RHEA:76159"/>
        <dbReference type="ChEBI" id="CHEBI:17051"/>
    </reaction>
    <physiologicalReaction direction="left-to-right" evidence="8">
        <dbReference type="Rhea" id="RHEA:76160"/>
    </physiologicalReaction>
</comment>
<keyword evidence="12" id="KW-1185">Reference proteome</keyword>
<dbReference type="AlphaFoldDB" id="A0A0B6TP11"/>
<feature type="binding site" evidence="10">
    <location>
        <position position="66"/>
    </location>
    <ligand>
        <name>Na(+)</name>
        <dbReference type="ChEBI" id="CHEBI:29101"/>
        <note>structural</note>
    </ligand>
</feature>
<evidence type="ECO:0000256" key="4">
    <source>
        <dbReference type="ARBA" id="ARBA00022989"/>
    </source>
</evidence>
<evidence type="ECO:0000256" key="3">
    <source>
        <dbReference type="ARBA" id="ARBA00022692"/>
    </source>
</evidence>
<dbReference type="STRING" id="1224162.B840_10385"/>
<keyword evidence="2 10" id="KW-1003">Cell membrane</keyword>
<evidence type="ECO:0000313" key="12">
    <source>
        <dbReference type="Proteomes" id="UP000031928"/>
    </source>
</evidence>
<keyword evidence="4 10" id="KW-1133">Transmembrane helix</keyword>
<evidence type="ECO:0000256" key="10">
    <source>
        <dbReference type="HAMAP-Rule" id="MF_00454"/>
    </source>
</evidence>
<dbReference type="GO" id="GO:0046872">
    <property type="term" value="F:metal ion binding"/>
    <property type="evidence" value="ECO:0007669"/>
    <property type="project" value="UniProtKB-KW"/>
</dbReference>
<dbReference type="Proteomes" id="UP000031928">
    <property type="component" value="Chromosome"/>
</dbReference>
<keyword evidence="10" id="KW-0406">Ion transport</keyword>
<evidence type="ECO:0000313" key="11">
    <source>
        <dbReference type="EMBL" id="AJK69658.1"/>
    </source>
</evidence>
<evidence type="ECO:0000256" key="9">
    <source>
        <dbReference type="ARBA" id="ARBA00049940"/>
    </source>
</evidence>
<evidence type="ECO:0000256" key="2">
    <source>
        <dbReference type="ARBA" id="ARBA00022475"/>
    </source>
</evidence>
<gene>
    <name evidence="10" type="primary">fluC</name>
    <name evidence="10" type="synonym">crcB</name>
    <name evidence="11" type="ORF">B840_10385</name>
</gene>
<evidence type="ECO:0000256" key="7">
    <source>
        <dbReference type="ARBA" id="ARBA00035120"/>
    </source>
</evidence>
<name>A0A0B6TP11_9CORY</name>
<feature type="binding site" evidence="10">
    <location>
        <position position="69"/>
    </location>
    <ligand>
        <name>Na(+)</name>
        <dbReference type="ChEBI" id="CHEBI:29101"/>
        <note>structural</note>
    </ligand>
</feature>
<keyword evidence="3 10" id="KW-0812">Transmembrane</keyword>
<dbReference type="GO" id="GO:0062054">
    <property type="term" value="F:fluoride channel activity"/>
    <property type="evidence" value="ECO:0007669"/>
    <property type="project" value="UniProtKB-UniRule"/>
</dbReference>
<evidence type="ECO:0000256" key="5">
    <source>
        <dbReference type="ARBA" id="ARBA00023136"/>
    </source>
</evidence>
<keyword evidence="5 10" id="KW-0472">Membrane</keyword>
<protein>
    <recommendedName>
        <fullName evidence="10">Fluoride-specific ion channel FluC</fullName>
    </recommendedName>
</protein>
<dbReference type="GO" id="GO:0005886">
    <property type="term" value="C:plasma membrane"/>
    <property type="evidence" value="ECO:0007669"/>
    <property type="project" value="UniProtKB-SubCell"/>
</dbReference>
<dbReference type="OrthoDB" id="5148600at2"/>
<dbReference type="Pfam" id="PF02537">
    <property type="entry name" value="CRCB"/>
    <property type="match status" value="1"/>
</dbReference>
<feature type="transmembrane region" description="Helical" evidence="10">
    <location>
        <begin position="90"/>
        <end position="111"/>
    </location>
</feature>
<evidence type="ECO:0000256" key="8">
    <source>
        <dbReference type="ARBA" id="ARBA00035585"/>
    </source>
</evidence>
<keyword evidence="10" id="KW-0813">Transport</keyword>
<evidence type="ECO:0000256" key="6">
    <source>
        <dbReference type="ARBA" id="ARBA00023303"/>
    </source>
</evidence>
<dbReference type="GO" id="GO:0140114">
    <property type="term" value="P:cellular detoxification of fluoride"/>
    <property type="evidence" value="ECO:0007669"/>
    <property type="project" value="UniProtKB-UniRule"/>
</dbReference>
<keyword evidence="10" id="KW-0915">Sodium</keyword>
<accession>A0A0B6TP11</accession>
<dbReference type="KEGG" id="cmq:B840_10385"/>
<dbReference type="EMBL" id="CP007790">
    <property type="protein sequence ID" value="AJK69658.1"/>
    <property type="molecule type" value="Genomic_DNA"/>
</dbReference>
<dbReference type="HAMAP" id="MF_00454">
    <property type="entry name" value="FluC"/>
    <property type="match status" value="1"/>
</dbReference>
<comment type="subcellular location">
    <subcellularLocation>
        <location evidence="1 10">Cell membrane</location>
        <topology evidence="1 10">Multi-pass membrane protein</topology>
    </subcellularLocation>
</comment>
<feature type="transmembrane region" description="Helical" evidence="10">
    <location>
        <begin position="39"/>
        <end position="69"/>
    </location>
</feature>
<dbReference type="HOGENOM" id="CLU_114342_2_2_11"/>
<sequence>MIASILAVCLGGFAGGMVRGALARWPGGPAGTFTANLAATAVVAGVIAAVGHTGLVYLALGTGFAGALSTWSTLAREIGQLLKERRYLPAAGYASATLTAGVAVAWLTVVLTG</sequence>
<proteinExistence type="inferred from homology"/>
<reference evidence="11 12" key="1">
    <citation type="submission" date="2014-05" db="EMBL/GenBank/DDBJ databases">
        <title>Complete genome sequence of Corynebacterium marinum DSM 44953.</title>
        <authorList>
            <person name="Schaffert L."/>
            <person name="Albersmeier A."/>
            <person name="Kalinowski J."/>
            <person name="Ruckert C."/>
        </authorList>
    </citation>
    <scope>NUCLEOTIDE SEQUENCE [LARGE SCALE GENOMIC DNA]</scope>
    <source>
        <strain evidence="11 12">DSM 44953</strain>
    </source>
</reference>
<comment type="activity regulation">
    <text evidence="10">Na(+) is not transported, but it plays an essential structural role and its presence is essential for fluoride channel function.</text>
</comment>
<organism evidence="11 12">
    <name type="scientific">Corynebacterium marinum DSM 44953</name>
    <dbReference type="NCBI Taxonomy" id="1224162"/>
    <lineage>
        <taxon>Bacteria</taxon>
        <taxon>Bacillati</taxon>
        <taxon>Actinomycetota</taxon>
        <taxon>Actinomycetes</taxon>
        <taxon>Mycobacteriales</taxon>
        <taxon>Corynebacteriaceae</taxon>
        <taxon>Corynebacterium</taxon>
    </lineage>
</organism>
<keyword evidence="6 10" id="KW-0407">Ion channel</keyword>
<keyword evidence="10" id="KW-0479">Metal-binding</keyword>
<dbReference type="PANTHER" id="PTHR28259:SF1">
    <property type="entry name" value="FLUORIDE EXPORT PROTEIN 1-RELATED"/>
    <property type="match status" value="1"/>
</dbReference>
<comment type="caution">
    <text evidence="10">Lacks conserved residue(s) required for the propagation of feature annotation.</text>
</comment>
<evidence type="ECO:0000256" key="1">
    <source>
        <dbReference type="ARBA" id="ARBA00004651"/>
    </source>
</evidence>
<comment type="function">
    <text evidence="9 10">Fluoride-specific ion channel. Important for reducing fluoride concentration in the cell, thus reducing its toxicity.</text>
</comment>
<comment type="similarity">
    <text evidence="7 10">Belongs to the fluoride channel Fluc/FEX (TC 1.A.43) family.</text>
</comment>